<comment type="caution">
    <text evidence="1">The sequence shown here is derived from an EMBL/GenBank/DDBJ whole genome shotgun (WGS) entry which is preliminary data.</text>
</comment>
<accession>A0ABQ8SZE2</accession>
<evidence type="ECO:0000313" key="1">
    <source>
        <dbReference type="EMBL" id="KAJ4439358.1"/>
    </source>
</evidence>
<gene>
    <name evidence="1" type="ORF">ANN_07480</name>
</gene>
<evidence type="ECO:0000313" key="2">
    <source>
        <dbReference type="Proteomes" id="UP001148838"/>
    </source>
</evidence>
<protein>
    <submittedName>
        <fullName evidence="1">Uncharacterized protein</fullName>
    </submittedName>
</protein>
<organism evidence="1 2">
    <name type="scientific">Periplaneta americana</name>
    <name type="common">American cockroach</name>
    <name type="synonym">Blatta americana</name>
    <dbReference type="NCBI Taxonomy" id="6978"/>
    <lineage>
        <taxon>Eukaryota</taxon>
        <taxon>Metazoa</taxon>
        <taxon>Ecdysozoa</taxon>
        <taxon>Arthropoda</taxon>
        <taxon>Hexapoda</taxon>
        <taxon>Insecta</taxon>
        <taxon>Pterygota</taxon>
        <taxon>Neoptera</taxon>
        <taxon>Polyneoptera</taxon>
        <taxon>Dictyoptera</taxon>
        <taxon>Blattodea</taxon>
        <taxon>Blattoidea</taxon>
        <taxon>Blattidae</taxon>
        <taxon>Blattinae</taxon>
        <taxon>Periplaneta</taxon>
    </lineage>
</organism>
<name>A0ABQ8SZE2_PERAM</name>
<reference evidence="1 2" key="1">
    <citation type="journal article" date="2022" name="Allergy">
        <title>Genome assembly and annotation of Periplaneta americana reveal a comprehensive cockroach allergen profile.</title>
        <authorList>
            <person name="Wang L."/>
            <person name="Xiong Q."/>
            <person name="Saelim N."/>
            <person name="Wang L."/>
            <person name="Nong W."/>
            <person name="Wan A.T."/>
            <person name="Shi M."/>
            <person name="Liu X."/>
            <person name="Cao Q."/>
            <person name="Hui J.H.L."/>
            <person name="Sookrung N."/>
            <person name="Leung T.F."/>
            <person name="Tungtrongchitr A."/>
            <person name="Tsui S.K.W."/>
        </authorList>
    </citation>
    <scope>NUCLEOTIDE SEQUENCE [LARGE SCALE GENOMIC DNA]</scope>
    <source>
        <strain evidence="1">PWHHKU_190912</strain>
    </source>
</reference>
<dbReference type="Proteomes" id="UP001148838">
    <property type="component" value="Unassembled WGS sequence"/>
</dbReference>
<proteinExistence type="predicted"/>
<keyword evidence="2" id="KW-1185">Reference proteome</keyword>
<sequence>MALSPLWFDSLLDTRQTDECGPWRDSVRIPAEFFERHLMQLHKQVVGAGGSPLCGGSVFVCNLDMRDASWTLSALGPRGGVFGRRHTRSVSGEIDVYIAPPVHGESDGDTGDEECYNPDCLTRTLLEAEAEVQHVAMLDTCWRLVSHVADALSAKTRLLKAVPNLHARLRFMTSASVQVEDLAENSSFAGFKFQFGRWRGLCEENGGMYA</sequence>
<dbReference type="EMBL" id="JAJSOF020000017">
    <property type="protein sequence ID" value="KAJ4439358.1"/>
    <property type="molecule type" value="Genomic_DNA"/>
</dbReference>